<dbReference type="AlphaFoldDB" id="A0A4T2BSI6"/>
<reference evidence="5 6" key="1">
    <citation type="journal article" date="2019" name="Microorganisms">
        <title>Systematic Affiliation and Genome Analysis of Subtercola vilae DB165(T) with Particular Emphasis on Cold Adaptation of an Isolate from a High-Altitude Cold Volcano Lake.</title>
        <authorList>
            <person name="Villalobos A.S."/>
            <person name="Wiese J."/>
            <person name="Imhoff J.F."/>
            <person name="Dorador C."/>
            <person name="Keller A."/>
            <person name="Hentschel U."/>
        </authorList>
    </citation>
    <scope>NUCLEOTIDE SEQUENCE [LARGE SCALE GENOMIC DNA]</scope>
    <source>
        <strain evidence="5 6">DB165</strain>
    </source>
</reference>
<dbReference type="GO" id="GO:0016020">
    <property type="term" value="C:membrane"/>
    <property type="evidence" value="ECO:0007669"/>
    <property type="project" value="GOC"/>
</dbReference>
<dbReference type="EMBL" id="QYRT01000030">
    <property type="protein sequence ID" value="TIH33862.1"/>
    <property type="molecule type" value="Genomic_DNA"/>
</dbReference>
<gene>
    <name evidence="5" type="ORF">D4765_13810</name>
</gene>
<dbReference type="InterPro" id="IPR029044">
    <property type="entry name" value="Nucleotide-diphossugar_trans"/>
</dbReference>
<sequence>MRSVPKKGSPLPGAVVVIPTYREKDTIAAIIDRVLSSVPTVNVLVVDDNSPDGTGAIVDGIAAADERVNIMHRTEKNGLGTAYVAGFGWALGQGYDFIIEMDADGSHQPEELPRLLALLEGGANLAIGARWIPGGKTENWPWYRKLISRSGTTYARIMLSSKLHDITSGYRGFSADTLRALDLSKLDSAGYCFQIELAWLVERSGGNVGEFPITFVERLEGQSKMTSGIVVEALSKVTSWGIASRLGRIPKSQALSARTPDSSDQAA</sequence>
<organism evidence="5 6">
    <name type="scientific">Subtercola vilae</name>
    <dbReference type="NCBI Taxonomy" id="2056433"/>
    <lineage>
        <taxon>Bacteria</taxon>
        <taxon>Bacillati</taxon>
        <taxon>Actinomycetota</taxon>
        <taxon>Actinomycetes</taxon>
        <taxon>Micrococcales</taxon>
        <taxon>Microbacteriaceae</taxon>
        <taxon>Subtercola</taxon>
    </lineage>
</organism>
<dbReference type="Proteomes" id="UP000306192">
    <property type="component" value="Unassembled WGS sequence"/>
</dbReference>
<dbReference type="PANTHER" id="PTHR43398">
    <property type="entry name" value="DOLICHOL-PHOSPHATE MANNOSYLTRANSFERASE SUBUNIT 1"/>
    <property type="match status" value="1"/>
</dbReference>
<keyword evidence="6" id="KW-1185">Reference proteome</keyword>
<evidence type="ECO:0000313" key="5">
    <source>
        <dbReference type="EMBL" id="TIH33862.1"/>
    </source>
</evidence>
<dbReference type="CDD" id="cd06442">
    <property type="entry name" value="DPM1_like"/>
    <property type="match status" value="1"/>
</dbReference>
<keyword evidence="2" id="KW-0328">Glycosyltransferase</keyword>
<dbReference type="Pfam" id="PF00535">
    <property type="entry name" value="Glycos_transf_2"/>
    <property type="match status" value="1"/>
</dbReference>
<comment type="caution">
    <text evidence="5">The sequence shown here is derived from an EMBL/GenBank/DDBJ whole genome shotgun (WGS) entry which is preliminary data.</text>
</comment>
<dbReference type="OrthoDB" id="9810303at2"/>
<name>A0A4T2BSI6_9MICO</name>
<protein>
    <submittedName>
        <fullName evidence="5">Polyprenol monophosphomannose synthase</fullName>
    </submittedName>
</protein>
<dbReference type="GO" id="GO:0004582">
    <property type="term" value="F:dolichyl-phosphate beta-D-mannosyltransferase activity"/>
    <property type="evidence" value="ECO:0007669"/>
    <property type="project" value="InterPro"/>
</dbReference>
<dbReference type="FunFam" id="3.90.550.10:FF:000122">
    <property type="entry name" value="Dolichol-phosphate mannosyltransferase subunit 1"/>
    <property type="match status" value="1"/>
</dbReference>
<dbReference type="SUPFAM" id="SSF53448">
    <property type="entry name" value="Nucleotide-diphospho-sugar transferases"/>
    <property type="match status" value="1"/>
</dbReference>
<dbReference type="InterPro" id="IPR001173">
    <property type="entry name" value="Glyco_trans_2-like"/>
</dbReference>
<evidence type="ECO:0000256" key="1">
    <source>
        <dbReference type="ARBA" id="ARBA00006739"/>
    </source>
</evidence>
<proteinExistence type="inferred from homology"/>
<dbReference type="PANTHER" id="PTHR43398:SF1">
    <property type="entry name" value="DOLICHOL-PHOSPHATE MANNOSYLTRANSFERASE SUBUNIT 1"/>
    <property type="match status" value="1"/>
</dbReference>
<evidence type="ECO:0000259" key="4">
    <source>
        <dbReference type="Pfam" id="PF00535"/>
    </source>
</evidence>
<accession>A0A4T2BSI6</accession>
<evidence type="ECO:0000313" key="6">
    <source>
        <dbReference type="Proteomes" id="UP000306192"/>
    </source>
</evidence>
<keyword evidence="3" id="KW-0808">Transferase</keyword>
<feature type="domain" description="Glycosyltransferase 2-like" evidence="4">
    <location>
        <begin position="16"/>
        <end position="178"/>
    </location>
</feature>
<dbReference type="Gene3D" id="3.90.550.10">
    <property type="entry name" value="Spore Coat Polysaccharide Biosynthesis Protein SpsA, Chain A"/>
    <property type="match status" value="1"/>
</dbReference>
<evidence type="ECO:0000256" key="2">
    <source>
        <dbReference type="ARBA" id="ARBA00022676"/>
    </source>
</evidence>
<dbReference type="InterPro" id="IPR039528">
    <property type="entry name" value="DPM1-like"/>
</dbReference>
<evidence type="ECO:0000256" key="3">
    <source>
        <dbReference type="ARBA" id="ARBA00022679"/>
    </source>
</evidence>
<dbReference type="GO" id="GO:0009247">
    <property type="term" value="P:glycolipid biosynthetic process"/>
    <property type="evidence" value="ECO:0007669"/>
    <property type="project" value="TreeGrafter"/>
</dbReference>
<comment type="similarity">
    <text evidence="1">Belongs to the glycosyltransferase 2 family.</text>
</comment>